<keyword evidence="2" id="KW-0472">Membrane</keyword>
<proteinExistence type="predicted"/>
<protein>
    <submittedName>
        <fullName evidence="3">Uncharacterized protein</fullName>
    </submittedName>
</protein>
<feature type="transmembrane region" description="Helical" evidence="2">
    <location>
        <begin position="12"/>
        <end position="35"/>
    </location>
</feature>
<reference evidence="3 4" key="1">
    <citation type="journal article" date="2007" name="Science">
        <title>The Chlamydomonas genome reveals the evolution of key animal and plant functions.</title>
        <authorList>
            <person name="Merchant S.S."/>
            <person name="Prochnik S.E."/>
            <person name="Vallon O."/>
            <person name="Harris E.H."/>
            <person name="Karpowicz S.J."/>
            <person name="Witman G.B."/>
            <person name="Terry A."/>
            <person name="Salamov A."/>
            <person name="Fritz-Laylin L.K."/>
            <person name="Marechal-Drouard L."/>
            <person name="Marshall W.F."/>
            <person name="Qu L.H."/>
            <person name="Nelson D.R."/>
            <person name="Sanderfoot A.A."/>
            <person name="Spalding M.H."/>
            <person name="Kapitonov V.V."/>
            <person name="Ren Q."/>
            <person name="Ferris P."/>
            <person name="Lindquist E."/>
            <person name="Shapiro H."/>
            <person name="Lucas S.M."/>
            <person name="Grimwood J."/>
            <person name="Schmutz J."/>
            <person name="Cardol P."/>
            <person name="Cerutti H."/>
            <person name="Chanfreau G."/>
            <person name="Chen C.L."/>
            <person name="Cognat V."/>
            <person name="Croft M.T."/>
            <person name="Dent R."/>
            <person name="Dutcher S."/>
            <person name="Fernandez E."/>
            <person name="Fukuzawa H."/>
            <person name="Gonzalez-Ballester D."/>
            <person name="Gonzalez-Halphen D."/>
            <person name="Hallmann A."/>
            <person name="Hanikenne M."/>
            <person name="Hippler M."/>
            <person name="Inwood W."/>
            <person name="Jabbari K."/>
            <person name="Kalanon M."/>
            <person name="Kuras R."/>
            <person name="Lefebvre P.A."/>
            <person name="Lemaire S.D."/>
            <person name="Lobanov A.V."/>
            <person name="Lohr M."/>
            <person name="Manuell A."/>
            <person name="Meier I."/>
            <person name="Mets L."/>
            <person name="Mittag M."/>
            <person name="Mittelmeier T."/>
            <person name="Moroney J.V."/>
            <person name="Moseley J."/>
            <person name="Napoli C."/>
            <person name="Nedelcu A.M."/>
            <person name="Niyogi K."/>
            <person name="Novoselov S.V."/>
            <person name="Paulsen I.T."/>
            <person name="Pazour G."/>
            <person name="Purton S."/>
            <person name="Ral J.P."/>
            <person name="Riano-Pachon D.M."/>
            <person name="Riekhof W."/>
            <person name="Rymarquis L."/>
            <person name="Schroda M."/>
            <person name="Stern D."/>
            <person name="Umen J."/>
            <person name="Willows R."/>
            <person name="Wilson N."/>
            <person name="Zimmer S.L."/>
            <person name="Allmer J."/>
            <person name="Balk J."/>
            <person name="Bisova K."/>
            <person name="Chen C.J."/>
            <person name="Elias M."/>
            <person name="Gendler K."/>
            <person name="Hauser C."/>
            <person name="Lamb M.R."/>
            <person name="Ledford H."/>
            <person name="Long J.C."/>
            <person name="Minagawa J."/>
            <person name="Page M.D."/>
            <person name="Pan J."/>
            <person name="Pootakham W."/>
            <person name="Roje S."/>
            <person name="Rose A."/>
            <person name="Stahlberg E."/>
            <person name="Terauchi A.M."/>
            <person name="Yang P."/>
            <person name="Ball S."/>
            <person name="Bowler C."/>
            <person name="Dieckmann C.L."/>
            <person name="Gladyshev V.N."/>
            <person name="Green P."/>
            <person name="Jorgensen R."/>
            <person name="Mayfield S."/>
            <person name="Mueller-Roeber B."/>
            <person name="Rajamani S."/>
            <person name="Sayre R.T."/>
            <person name="Brokstein P."/>
            <person name="Dubchak I."/>
            <person name="Goodstein D."/>
            <person name="Hornick L."/>
            <person name="Huang Y.W."/>
            <person name="Jhaveri J."/>
            <person name="Luo Y."/>
            <person name="Martinez D."/>
            <person name="Ngau W.C."/>
            <person name="Otillar B."/>
            <person name="Poliakov A."/>
            <person name="Porter A."/>
            <person name="Szajkowski L."/>
            <person name="Werner G."/>
            <person name="Zhou K."/>
            <person name="Grigoriev I.V."/>
            <person name="Rokhsar D.S."/>
            <person name="Grossman A.R."/>
        </authorList>
    </citation>
    <scope>NUCLEOTIDE SEQUENCE [LARGE SCALE GENOMIC DNA]</scope>
    <source>
        <strain evidence="4">CC-503</strain>
    </source>
</reference>
<dbReference type="eggNOG" id="ENOG502STJI">
    <property type="taxonomic scope" value="Eukaryota"/>
</dbReference>
<feature type="region of interest" description="Disordered" evidence="1">
    <location>
        <begin position="178"/>
        <end position="216"/>
    </location>
</feature>
<dbReference type="OrthoDB" id="539485at2759"/>
<dbReference type="RefSeq" id="XP_001692095.1">
    <property type="nucleotide sequence ID" value="XM_001692043.2"/>
</dbReference>
<feature type="transmembrane region" description="Helical" evidence="2">
    <location>
        <begin position="143"/>
        <end position="162"/>
    </location>
</feature>
<dbReference type="GeneID" id="5717640"/>
<gene>
    <name evidence="3" type="ORF">CHLRE_16g685700v5</name>
</gene>
<dbReference type="Gramene" id="PNW72021">
    <property type="protein sequence ID" value="PNW72021"/>
    <property type="gene ID" value="CHLRE_16g685700v5"/>
</dbReference>
<feature type="transmembrane region" description="Helical" evidence="2">
    <location>
        <begin position="67"/>
        <end position="89"/>
    </location>
</feature>
<dbReference type="PaxDb" id="3055-EDP04585"/>
<organism evidence="3 4">
    <name type="scientific">Chlamydomonas reinhardtii</name>
    <name type="common">Chlamydomonas smithii</name>
    <dbReference type="NCBI Taxonomy" id="3055"/>
    <lineage>
        <taxon>Eukaryota</taxon>
        <taxon>Viridiplantae</taxon>
        <taxon>Chlorophyta</taxon>
        <taxon>core chlorophytes</taxon>
        <taxon>Chlorophyceae</taxon>
        <taxon>CS clade</taxon>
        <taxon>Chlamydomonadales</taxon>
        <taxon>Chlamydomonadaceae</taxon>
        <taxon>Chlamydomonas</taxon>
    </lineage>
</organism>
<dbReference type="InParanoid" id="A8ISB6"/>
<dbReference type="HOGENOM" id="CLU_1279287_0_0_1"/>
<keyword evidence="2" id="KW-0812">Transmembrane</keyword>
<keyword evidence="4" id="KW-1185">Reference proteome</keyword>
<name>A8ISB6_CHLRE</name>
<evidence type="ECO:0000313" key="4">
    <source>
        <dbReference type="Proteomes" id="UP000006906"/>
    </source>
</evidence>
<keyword evidence="2" id="KW-1133">Transmembrane helix</keyword>
<dbReference type="AlphaFoldDB" id="A8ISB6"/>
<evidence type="ECO:0000256" key="1">
    <source>
        <dbReference type="SAM" id="MobiDB-lite"/>
    </source>
</evidence>
<accession>A8ISB6</accession>
<dbReference type="KEGG" id="cre:CHLRE_16g685700v5"/>
<evidence type="ECO:0000313" key="3">
    <source>
        <dbReference type="EMBL" id="PNW72021.1"/>
    </source>
</evidence>
<dbReference type="EMBL" id="CM008977">
    <property type="protein sequence ID" value="PNW72021.1"/>
    <property type="molecule type" value="Genomic_DNA"/>
</dbReference>
<dbReference type="Proteomes" id="UP000006906">
    <property type="component" value="Chromosome 16"/>
</dbReference>
<evidence type="ECO:0000256" key="2">
    <source>
        <dbReference type="SAM" id="Phobius"/>
    </source>
</evidence>
<sequence>MGCCTTICKNLFLGFVGLCKVGLSIAIIIIVAIHLQDYKFSGSGTNTTLTGSCLLSKDFTNQDYCNYAYAVCGISMCVSLAASLFLCITCNACGCGSWVEFILYLCQCAWWVIAACVFSRAAADANDVVGLNGQGLPQENWRTSVPVISWVISVLAFLAAIISLADAIKCCRDCCCSGDDSDKGKKEKKDKKAKTPPQPAYEPPKGQDPAVRANAV</sequence>
<feature type="transmembrane region" description="Helical" evidence="2">
    <location>
        <begin position="101"/>
        <end position="123"/>
    </location>
</feature>